<accession>A0ABN9WUM8</accession>
<evidence type="ECO:0000259" key="1">
    <source>
        <dbReference type="Pfam" id="PF05089"/>
    </source>
</evidence>
<dbReference type="Proteomes" id="UP001189429">
    <property type="component" value="Unassembled WGS sequence"/>
</dbReference>
<sequence>MALHGVTMPLVVLGREAVMMRLLLELGLAQEAVLEFFTGPALTRRMLARARELGMRPVLPGFGGHDQLQELFPSEPFSRLPLWSGFSAEFSGLLFVEPASDLYVRLGKRFIEIQTEMACGHAQLAALRGADPEAIWVVQGWLFVNSRAFWGEEQIEAYLHPVPREHILVLDLISEAHPAYSSTRSYHGRPFLWSVLHNFGGQVGLRGNLRTVMDRPYAAARQAEGTMVGIGLTMEAINQNPVVYELALDHVWNPEPRDLGQWLRTWVRARYGYLEATMDEVSESFVGQCSDGPEEEIAKGESERCLASTDAQTAWQLLLRSCYSAMDQQGNGFWGVPRSVIEKRPSMRVGAVVTTGFQGTAVRYDACELVEAWLHLEQAVEKATSASADLTGSALELDLVELTRQALANHAQALYLDFVKQALATEASVDALEAARAQFLQLLGDLDALLAAAAAASPRAAGHFSAGAWLGGAEALASGQAERQQYAHNARNLLTLWGPHPAGTLADYTRACGQASLPLITGRAGRSPWTPWLRRCASAEAPA</sequence>
<gene>
    <name evidence="3" type="ORF">PCOR1329_LOCUS70737</name>
</gene>
<evidence type="ECO:0000259" key="2">
    <source>
        <dbReference type="Pfam" id="PF12972"/>
    </source>
</evidence>
<feature type="domain" description="Alpha-N-acetylglucosaminidase tim-barrel" evidence="1">
    <location>
        <begin position="42"/>
        <end position="117"/>
    </location>
</feature>
<comment type="caution">
    <text evidence="3">The sequence shown here is derived from an EMBL/GenBank/DDBJ whole genome shotgun (WGS) entry which is preliminary data.</text>
</comment>
<dbReference type="InterPro" id="IPR024733">
    <property type="entry name" value="NAGLU_tim-barrel"/>
</dbReference>
<reference evidence="3" key="1">
    <citation type="submission" date="2023-10" db="EMBL/GenBank/DDBJ databases">
        <authorList>
            <person name="Chen Y."/>
            <person name="Shah S."/>
            <person name="Dougan E. K."/>
            <person name="Thang M."/>
            <person name="Chan C."/>
        </authorList>
    </citation>
    <scope>NUCLEOTIDE SEQUENCE [LARGE SCALE GENOMIC DNA]</scope>
</reference>
<name>A0ABN9WUM8_9DINO</name>
<organism evidence="3 4">
    <name type="scientific">Prorocentrum cordatum</name>
    <dbReference type="NCBI Taxonomy" id="2364126"/>
    <lineage>
        <taxon>Eukaryota</taxon>
        <taxon>Sar</taxon>
        <taxon>Alveolata</taxon>
        <taxon>Dinophyceae</taxon>
        <taxon>Prorocentrales</taxon>
        <taxon>Prorocentraceae</taxon>
        <taxon>Prorocentrum</taxon>
    </lineage>
</organism>
<dbReference type="Gene3D" id="1.20.120.670">
    <property type="entry name" value="N-acetyl-b-d-glucoasminidase"/>
    <property type="match status" value="1"/>
</dbReference>
<dbReference type="InterPro" id="IPR007781">
    <property type="entry name" value="NAGLU"/>
</dbReference>
<feature type="domain" description="Alpha-N-acetylglucosaminidase tim-barrel" evidence="1">
    <location>
        <begin position="120"/>
        <end position="253"/>
    </location>
</feature>
<feature type="domain" description="Alpha-N-acetylglucosaminidase C-terminal" evidence="2">
    <location>
        <begin position="308"/>
        <end position="509"/>
    </location>
</feature>
<proteinExistence type="predicted"/>
<dbReference type="Pfam" id="PF12972">
    <property type="entry name" value="NAGLU_C"/>
    <property type="match status" value="1"/>
</dbReference>
<evidence type="ECO:0000313" key="4">
    <source>
        <dbReference type="Proteomes" id="UP001189429"/>
    </source>
</evidence>
<dbReference type="InterPro" id="IPR024732">
    <property type="entry name" value="NAGLU_C"/>
</dbReference>
<keyword evidence="4" id="KW-1185">Reference proteome</keyword>
<evidence type="ECO:0008006" key="5">
    <source>
        <dbReference type="Google" id="ProtNLM"/>
    </source>
</evidence>
<dbReference type="EMBL" id="CAUYUJ010019365">
    <property type="protein sequence ID" value="CAK0890519.1"/>
    <property type="molecule type" value="Genomic_DNA"/>
</dbReference>
<dbReference type="PANTHER" id="PTHR12872">
    <property type="entry name" value="ALPHA-N-ACETYLGLUCOSAMINIDASE"/>
    <property type="match status" value="1"/>
</dbReference>
<protein>
    <recommendedName>
        <fullName evidence="5">Alpha-N-acetylglucosaminidase</fullName>
    </recommendedName>
</protein>
<dbReference type="PANTHER" id="PTHR12872:SF1">
    <property type="entry name" value="ALPHA-N-ACETYLGLUCOSAMINIDASE"/>
    <property type="match status" value="1"/>
</dbReference>
<dbReference type="Pfam" id="PF05089">
    <property type="entry name" value="NAGLU"/>
    <property type="match status" value="2"/>
</dbReference>
<dbReference type="Gene3D" id="3.20.20.80">
    <property type="entry name" value="Glycosidases"/>
    <property type="match status" value="2"/>
</dbReference>
<evidence type="ECO:0000313" key="3">
    <source>
        <dbReference type="EMBL" id="CAK0890519.1"/>
    </source>
</evidence>